<dbReference type="GO" id="GO:0042286">
    <property type="term" value="F:glutamate-1-semialdehyde 2,1-aminomutase activity"/>
    <property type="evidence" value="ECO:0007669"/>
    <property type="project" value="UniProtKB-EC"/>
</dbReference>
<comment type="caution">
    <text evidence="6">The sequence shown here is derived from an EMBL/GenBank/DDBJ whole genome shotgun (WGS) entry which is preliminary data.</text>
</comment>
<protein>
    <recommendedName>
        <fullName evidence="8">Glutamate-1-semialdehyde 2,1-aminomutase</fullName>
    </recommendedName>
</protein>
<evidence type="ECO:0008006" key="8">
    <source>
        <dbReference type="Google" id="ProtNLM"/>
    </source>
</evidence>
<dbReference type="Proteomes" id="UP000245638">
    <property type="component" value="Unassembled WGS sequence"/>
</dbReference>
<dbReference type="PANTHER" id="PTHR43713:SF3">
    <property type="entry name" value="GLUTAMATE-1-SEMIALDEHYDE 2,1-AMINOMUTASE 1, CHLOROPLASTIC-RELATED"/>
    <property type="match status" value="1"/>
</dbReference>
<dbReference type="AlphaFoldDB" id="A0A2T9X5Y9"/>
<evidence type="ECO:0000313" key="7">
    <source>
        <dbReference type="Proteomes" id="UP000245638"/>
    </source>
</evidence>
<dbReference type="EMBL" id="QEFD01000139">
    <property type="protein sequence ID" value="PVU75513.1"/>
    <property type="molecule type" value="Genomic_DNA"/>
</dbReference>
<dbReference type="InterPro" id="IPR015422">
    <property type="entry name" value="PyrdxlP-dep_Trfase_small"/>
</dbReference>
<dbReference type="PANTHER" id="PTHR43713">
    <property type="entry name" value="GLUTAMATE-1-SEMIALDEHYDE 2,1-AMINOMUTASE"/>
    <property type="match status" value="1"/>
</dbReference>
<sequence>MAKRFGGMMHSHLKVFYEESFPVLKVTHKLPILKRGRGNRVWDIEGKEYIDFDMSNGDALLGYGNPELVNAILEGDSDQKATIEKLKRRFSLKSVKIFSSEKQAKVYAVNLARQLSGKKKIIRFGQNDLIKKCDLGEEITAEWNNLDYLEKIVRQNYDVAAIIFEPIATHMGLVLPENDFLKGIMELSKEYGIITIADEIKTGGKYYTGASSYLKIKPDIILFVRSLAGSIPIGIVGINYNEGDYVRASPISIKALGITLDELNEQSMYEMMRLNDILIKGYKDLIEDNKIKAAVVGWGISGTIYFKESPPRKYSEFLEINVKKWNKYFKGMLDSGIIPMSNYDSQWSISKAHTEDDINVHLEKLNSVIKTTVLSH</sequence>
<dbReference type="SUPFAM" id="SSF53383">
    <property type="entry name" value="PLP-dependent transferases"/>
    <property type="match status" value="1"/>
</dbReference>
<evidence type="ECO:0000256" key="4">
    <source>
        <dbReference type="ARBA" id="ARBA00023235"/>
    </source>
</evidence>
<comment type="catalytic activity">
    <reaction evidence="1">
        <text>(S)-4-amino-5-oxopentanoate = 5-aminolevulinate</text>
        <dbReference type="Rhea" id="RHEA:14265"/>
        <dbReference type="ChEBI" id="CHEBI:57501"/>
        <dbReference type="ChEBI" id="CHEBI:356416"/>
        <dbReference type="EC" id="5.4.3.8"/>
    </reaction>
</comment>
<dbReference type="GO" id="GO:0030170">
    <property type="term" value="F:pyridoxal phosphate binding"/>
    <property type="evidence" value="ECO:0007669"/>
    <property type="project" value="InterPro"/>
</dbReference>
<dbReference type="Pfam" id="PF00202">
    <property type="entry name" value="Aminotran_3"/>
    <property type="match status" value="1"/>
</dbReference>
<organism evidence="6 7">
    <name type="scientific">Acidianus hospitalis</name>
    <dbReference type="NCBI Taxonomy" id="563177"/>
    <lineage>
        <taxon>Archaea</taxon>
        <taxon>Thermoproteota</taxon>
        <taxon>Thermoprotei</taxon>
        <taxon>Sulfolobales</taxon>
        <taxon>Sulfolobaceae</taxon>
        <taxon>Acidianus</taxon>
    </lineage>
</organism>
<evidence type="ECO:0000256" key="5">
    <source>
        <dbReference type="RuleBase" id="RU003560"/>
    </source>
</evidence>
<dbReference type="Gene3D" id="3.40.640.10">
    <property type="entry name" value="Type I PLP-dependent aspartate aminotransferase-like (Major domain)"/>
    <property type="match status" value="1"/>
</dbReference>
<dbReference type="InterPro" id="IPR005814">
    <property type="entry name" value="Aminotrans_3"/>
</dbReference>
<keyword evidence="4" id="KW-0413">Isomerase</keyword>
<evidence type="ECO:0000313" key="6">
    <source>
        <dbReference type="EMBL" id="PVU75513.1"/>
    </source>
</evidence>
<comment type="similarity">
    <text evidence="5">Belongs to the class-III pyridoxal-phosphate-dependent aminotransferase family.</text>
</comment>
<dbReference type="Gene3D" id="3.90.1150.10">
    <property type="entry name" value="Aspartate Aminotransferase, domain 1"/>
    <property type="match status" value="1"/>
</dbReference>
<comment type="cofactor">
    <cofactor evidence="2">
        <name>pyridoxal 5'-phosphate</name>
        <dbReference type="ChEBI" id="CHEBI:597326"/>
    </cofactor>
</comment>
<proteinExistence type="inferred from homology"/>
<evidence type="ECO:0000256" key="1">
    <source>
        <dbReference type="ARBA" id="ARBA00001579"/>
    </source>
</evidence>
<reference evidence="6 7" key="1">
    <citation type="journal article" date="2015" name="Appl. Environ. Microbiol.">
        <title>Nanoarchaeota, Their Sulfolobales Host, and Nanoarchaeota Virus Distribution across Yellowstone National Park Hot Springs.</title>
        <authorList>
            <person name="Munson-McGee J.H."/>
            <person name="Field E.K."/>
            <person name="Bateson M."/>
            <person name="Rooney C."/>
            <person name="Stepanauskas R."/>
            <person name="Young M.J."/>
        </authorList>
    </citation>
    <scope>NUCLEOTIDE SEQUENCE [LARGE SCALE GENOMIC DNA]</scope>
    <source>
        <strain evidence="6">SCGC AC-742_N10</strain>
    </source>
</reference>
<name>A0A2T9X5Y9_9CREN</name>
<dbReference type="InterPro" id="IPR015424">
    <property type="entry name" value="PyrdxlP-dep_Trfase"/>
</dbReference>
<evidence type="ECO:0000256" key="2">
    <source>
        <dbReference type="ARBA" id="ARBA00001933"/>
    </source>
</evidence>
<gene>
    <name evidence="6" type="ORF">DDW13_04845</name>
</gene>
<keyword evidence="3 5" id="KW-0663">Pyridoxal phosphate</keyword>
<evidence type="ECO:0000256" key="3">
    <source>
        <dbReference type="ARBA" id="ARBA00022898"/>
    </source>
</evidence>
<accession>A0A2T9X5Y9</accession>
<dbReference type="GO" id="GO:0008483">
    <property type="term" value="F:transaminase activity"/>
    <property type="evidence" value="ECO:0007669"/>
    <property type="project" value="InterPro"/>
</dbReference>
<dbReference type="InterPro" id="IPR015421">
    <property type="entry name" value="PyrdxlP-dep_Trfase_major"/>
</dbReference>